<dbReference type="InterPro" id="IPR039425">
    <property type="entry name" value="RNA_pol_sigma-70-like"/>
</dbReference>
<dbReference type="GO" id="GO:0006352">
    <property type="term" value="P:DNA-templated transcription initiation"/>
    <property type="evidence" value="ECO:0007669"/>
    <property type="project" value="InterPro"/>
</dbReference>
<keyword evidence="7" id="KW-1185">Reference proteome</keyword>
<accession>A0A378RL35</accession>
<dbReference type="GO" id="GO:0003677">
    <property type="term" value="F:DNA binding"/>
    <property type="evidence" value="ECO:0007669"/>
    <property type="project" value="InterPro"/>
</dbReference>
<reference evidence="6 7" key="1">
    <citation type="submission" date="2018-06" db="EMBL/GenBank/DDBJ databases">
        <authorList>
            <consortium name="Pathogen Informatics"/>
            <person name="Doyle S."/>
        </authorList>
    </citation>
    <scope>NUCLEOTIDE SEQUENCE [LARGE SCALE GENOMIC DNA]</scope>
    <source>
        <strain evidence="6 7">NCTC11179</strain>
    </source>
</reference>
<dbReference type="Pfam" id="PF08281">
    <property type="entry name" value="Sigma70_r4_2"/>
    <property type="match status" value="1"/>
</dbReference>
<comment type="similarity">
    <text evidence="1">Belongs to the sigma-70 factor family. ECF subfamily.</text>
</comment>
<organism evidence="6 7">
    <name type="scientific">Myroides odoratus</name>
    <name type="common">Flavobacterium odoratum</name>
    <dbReference type="NCBI Taxonomy" id="256"/>
    <lineage>
        <taxon>Bacteria</taxon>
        <taxon>Pseudomonadati</taxon>
        <taxon>Bacteroidota</taxon>
        <taxon>Flavobacteriia</taxon>
        <taxon>Flavobacteriales</taxon>
        <taxon>Flavobacteriaceae</taxon>
        <taxon>Myroides</taxon>
    </lineage>
</organism>
<dbReference type="RefSeq" id="WP_115090588.1">
    <property type="nucleotide sequence ID" value="NZ_CP068107.1"/>
</dbReference>
<dbReference type="SUPFAM" id="SSF88946">
    <property type="entry name" value="Sigma2 domain of RNA polymerase sigma factors"/>
    <property type="match status" value="1"/>
</dbReference>
<dbReference type="InterPro" id="IPR013324">
    <property type="entry name" value="RNA_pol_sigma_r3/r4-like"/>
</dbReference>
<dbReference type="Gene3D" id="1.10.1740.10">
    <property type="match status" value="1"/>
</dbReference>
<dbReference type="PANTHER" id="PTHR43133">
    <property type="entry name" value="RNA POLYMERASE ECF-TYPE SIGMA FACTO"/>
    <property type="match status" value="1"/>
</dbReference>
<evidence type="ECO:0000313" key="7">
    <source>
        <dbReference type="Proteomes" id="UP000255024"/>
    </source>
</evidence>
<dbReference type="InterPro" id="IPR014284">
    <property type="entry name" value="RNA_pol_sigma-70_dom"/>
</dbReference>
<dbReference type="InterPro" id="IPR013325">
    <property type="entry name" value="RNA_pol_sigma_r2"/>
</dbReference>
<keyword evidence="2" id="KW-0805">Transcription regulation</keyword>
<name>A0A378RL35_MYROD</name>
<evidence type="ECO:0000259" key="5">
    <source>
        <dbReference type="Pfam" id="PF08281"/>
    </source>
</evidence>
<keyword evidence="3" id="KW-0731">Sigma factor</keyword>
<dbReference type="InterPro" id="IPR013249">
    <property type="entry name" value="RNA_pol_sigma70_r4_t2"/>
</dbReference>
<feature type="domain" description="RNA polymerase sigma factor 70 region 4 type 2" evidence="5">
    <location>
        <begin position="134"/>
        <end position="186"/>
    </location>
</feature>
<evidence type="ECO:0000313" key="6">
    <source>
        <dbReference type="EMBL" id="STZ27705.1"/>
    </source>
</evidence>
<proteinExistence type="inferred from homology"/>
<dbReference type="SUPFAM" id="SSF88659">
    <property type="entry name" value="Sigma3 and sigma4 domains of RNA polymerase sigma factors"/>
    <property type="match status" value="1"/>
</dbReference>
<dbReference type="CDD" id="cd06171">
    <property type="entry name" value="Sigma70_r4"/>
    <property type="match status" value="1"/>
</dbReference>
<keyword evidence="4" id="KW-0804">Transcription</keyword>
<dbReference type="GO" id="GO:0016987">
    <property type="term" value="F:sigma factor activity"/>
    <property type="evidence" value="ECO:0007669"/>
    <property type="project" value="UniProtKB-KW"/>
</dbReference>
<sequence>MPNILYQKSSPKPEDDLVLFQEIAQGNRLAFERFYVKYYQYLCRFALSYEKDLYLVEEKVSDVFYYIWQKKEELSKIENPKVYVFTMTKNMLFQQKKITRKTMLDLEFESVEHKHYVSTIEDDIIQSEQEADLRQALLHIIDKIPPKSRRIFEMSRIDGLKYQQIADILDLSVKTIESHMHIALKTIALALTQTNKTK</sequence>
<evidence type="ECO:0000256" key="3">
    <source>
        <dbReference type="ARBA" id="ARBA00023082"/>
    </source>
</evidence>
<dbReference type="AlphaFoldDB" id="A0A378RL35"/>
<dbReference type="InterPro" id="IPR036388">
    <property type="entry name" value="WH-like_DNA-bd_sf"/>
</dbReference>
<protein>
    <submittedName>
        <fullName evidence="6">RNA polymerase sigma factor CnrH</fullName>
    </submittedName>
</protein>
<dbReference type="PANTHER" id="PTHR43133:SF46">
    <property type="entry name" value="RNA POLYMERASE SIGMA-70 FACTOR ECF SUBFAMILY"/>
    <property type="match status" value="1"/>
</dbReference>
<dbReference type="Gene3D" id="1.10.10.10">
    <property type="entry name" value="Winged helix-like DNA-binding domain superfamily/Winged helix DNA-binding domain"/>
    <property type="match status" value="1"/>
</dbReference>
<evidence type="ECO:0000256" key="4">
    <source>
        <dbReference type="ARBA" id="ARBA00023163"/>
    </source>
</evidence>
<evidence type="ECO:0000256" key="1">
    <source>
        <dbReference type="ARBA" id="ARBA00010641"/>
    </source>
</evidence>
<gene>
    <name evidence="6" type="primary">cnrH</name>
    <name evidence="6" type="ORF">NCTC11179_01241</name>
</gene>
<dbReference type="NCBIfam" id="TIGR02937">
    <property type="entry name" value="sigma70-ECF"/>
    <property type="match status" value="1"/>
</dbReference>
<evidence type="ECO:0000256" key="2">
    <source>
        <dbReference type="ARBA" id="ARBA00023015"/>
    </source>
</evidence>
<dbReference type="Proteomes" id="UP000255024">
    <property type="component" value="Unassembled WGS sequence"/>
</dbReference>
<dbReference type="EMBL" id="UGQL01000001">
    <property type="protein sequence ID" value="STZ27705.1"/>
    <property type="molecule type" value="Genomic_DNA"/>
</dbReference>